<dbReference type="PIRSF" id="PIRSF029038">
    <property type="entry name" value="Mtase_YbiN_prd"/>
    <property type="match status" value="1"/>
</dbReference>
<dbReference type="Gene3D" id="3.40.50.150">
    <property type="entry name" value="Vaccinia Virus protein VP39"/>
    <property type="match status" value="1"/>
</dbReference>
<keyword evidence="1" id="KW-0963">Cytoplasm</keyword>
<gene>
    <name evidence="6" type="primary">rlmF</name>
    <name evidence="6" type="ORF">ULMA_16830</name>
</gene>
<dbReference type="InterPro" id="IPR016909">
    <property type="entry name" value="rRNA_lsu_MeTfrase_F"/>
</dbReference>
<evidence type="ECO:0000256" key="1">
    <source>
        <dbReference type="ARBA" id="ARBA00022490"/>
    </source>
</evidence>
<protein>
    <submittedName>
        <fullName evidence="6">Ribosomal RNA large subunit methyltransferase F</fullName>
    </submittedName>
</protein>
<dbReference type="NCBIfam" id="NF008725">
    <property type="entry name" value="PRK11727.1"/>
    <property type="match status" value="1"/>
</dbReference>
<dbReference type="AlphaFoldDB" id="A0A5J4IPF7"/>
<evidence type="ECO:0000313" key="6">
    <source>
        <dbReference type="EMBL" id="GER59575.1"/>
    </source>
</evidence>
<keyword evidence="5" id="KW-0949">S-adenosyl-L-methionine</keyword>
<name>A0A5J4IPF7_9FLAO</name>
<evidence type="ECO:0000256" key="4">
    <source>
        <dbReference type="ARBA" id="ARBA00022679"/>
    </source>
</evidence>
<keyword evidence="7" id="KW-1185">Reference proteome</keyword>
<accession>A0A5J4IPF7</accession>
<proteinExistence type="predicted"/>
<evidence type="ECO:0000256" key="5">
    <source>
        <dbReference type="ARBA" id="ARBA00022691"/>
    </source>
</evidence>
<reference evidence="6 7" key="1">
    <citation type="submission" date="2019-08" db="EMBL/GenBank/DDBJ databases">
        <title>Draft genome sequence of Ulvibacter marinus type strain NBRC 109484.</title>
        <authorList>
            <person name="Kawano K."/>
            <person name="Ushijima N."/>
            <person name="Kihara M."/>
            <person name="Itoh H."/>
        </authorList>
    </citation>
    <scope>NUCLEOTIDE SEQUENCE [LARGE SCALE GENOMIC DNA]</scope>
    <source>
        <strain evidence="6 7">NBRC 109484</strain>
    </source>
</reference>
<organism evidence="6 7">
    <name type="scientific">Patiriisocius marinus</name>
    <dbReference type="NCBI Taxonomy" id="1397112"/>
    <lineage>
        <taxon>Bacteria</taxon>
        <taxon>Pseudomonadati</taxon>
        <taxon>Bacteroidota</taxon>
        <taxon>Flavobacteriia</taxon>
        <taxon>Flavobacteriales</taxon>
        <taxon>Flavobacteriaceae</taxon>
        <taxon>Patiriisocius</taxon>
    </lineage>
</organism>
<dbReference type="InterPro" id="IPR029063">
    <property type="entry name" value="SAM-dependent_MTases_sf"/>
</dbReference>
<dbReference type="InterPro" id="IPR010286">
    <property type="entry name" value="METTL16/RlmF"/>
</dbReference>
<dbReference type="PANTHER" id="PTHR13393:SF0">
    <property type="entry name" value="RNA N6-ADENOSINE-METHYLTRANSFERASE METTL16"/>
    <property type="match status" value="1"/>
</dbReference>
<dbReference type="GO" id="GO:0005737">
    <property type="term" value="C:cytoplasm"/>
    <property type="evidence" value="ECO:0007669"/>
    <property type="project" value="InterPro"/>
</dbReference>
<dbReference type="CDD" id="cd02440">
    <property type="entry name" value="AdoMet_MTases"/>
    <property type="match status" value="1"/>
</dbReference>
<evidence type="ECO:0000256" key="2">
    <source>
        <dbReference type="ARBA" id="ARBA00022552"/>
    </source>
</evidence>
<dbReference type="Proteomes" id="UP000326509">
    <property type="component" value="Unassembled WGS sequence"/>
</dbReference>
<evidence type="ECO:0000256" key="3">
    <source>
        <dbReference type="ARBA" id="ARBA00022603"/>
    </source>
</evidence>
<keyword evidence="3 6" id="KW-0489">Methyltransferase</keyword>
<keyword evidence="2" id="KW-0698">rRNA processing</keyword>
<dbReference type="Pfam" id="PF05971">
    <property type="entry name" value="Methyltransf_10"/>
    <property type="match status" value="1"/>
</dbReference>
<dbReference type="EMBL" id="BKCG01000003">
    <property type="protein sequence ID" value="GER59575.1"/>
    <property type="molecule type" value="Genomic_DNA"/>
</dbReference>
<dbReference type="GO" id="GO:0052907">
    <property type="term" value="F:23S rRNA (adenine(1618)-N(6))-methyltransferase activity"/>
    <property type="evidence" value="ECO:0007669"/>
    <property type="project" value="TreeGrafter"/>
</dbReference>
<evidence type="ECO:0000313" key="7">
    <source>
        <dbReference type="Proteomes" id="UP000326509"/>
    </source>
</evidence>
<dbReference type="SUPFAM" id="SSF53335">
    <property type="entry name" value="S-adenosyl-L-methionine-dependent methyltransferases"/>
    <property type="match status" value="1"/>
</dbReference>
<dbReference type="OrthoDB" id="1115728at2"/>
<dbReference type="GO" id="GO:0070475">
    <property type="term" value="P:rRNA base methylation"/>
    <property type="evidence" value="ECO:0007669"/>
    <property type="project" value="TreeGrafter"/>
</dbReference>
<comment type="caution">
    <text evidence="6">The sequence shown here is derived from an EMBL/GenBank/DDBJ whole genome shotgun (WGS) entry which is preliminary data.</text>
</comment>
<keyword evidence="4 6" id="KW-0808">Transferase</keyword>
<sequence length="291" mass="33027">MHKQNPHSKGYNFDKLITVSPSLEQYVLVTAHGNKSIDFSKAAAVLELNKALLAEHYALVEYQLPRNYLIPPVPGRADYLWHLNDLLIERGIINKQQTTKGLDIGTGANSIYPIIGSQQFGWNMVGADIDEKAIAIAKENISKNSLEKNIELRHQKDPSNLFKGIIGTEEKFQFTMCNPPFHASAKDAEKEALRKINNLKLPKRNENNELALNFKGQSNELWCNGGEALFIKRLIKQSAEFKQQAEVFTTLVAKEIHLPKIYKQLDKLKATHTTIEMGQGNKKSRFVAWWF</sequence>
<dbReference type="PANTHER" id="PTHR13393">
    <property type="entry name" value="SAM-DEPENDENT METHYLTRANSFERASE"/>
    <property type="match status" value="1"/>
</dbReference>
<dbReference type="RefSeq" id="WP_151673980.1">
    <property type="nucleotide sequence ID" value="NZ_BKCG01000003.1"/>
</dbReference>